<dbReference type="PROSITE" id="PS50931">
    <property type="entry name" value="HTH_LYSR"/>
    <property type="match status" value="1"/>
</dbReference>
<evidence type="ECO:0000256" key="1">
    <source>
        <dbReference type="ARBA" id="ARBA00009437"/>
    </source>
</evidence>
<organism evidence="6 7">
    <name type="scientific">Advenella faeciporci</name>
    <dbReference type="NCBI Taxonomy" id="797535"/>
    <lineage>
        <taxon>Bacteria</taxon>
        <taxon>Pseudomonadati</taxon>
        <taxon>Pseudomonadota</taxon>
        <taxon>Betaproteobacteria</taxon>
        <taxon>Burkholderiales</taxon>
        <taxon>Alcaligenaceae</taxon>
    </lineage>
</organism>
<dbReference type="InterPro" id="IPR005119">
    <property type="entry name" value="LysR_subst-bd"/>
</dbReference>
<dbReference type="InterPro" id="IPR036388">
    <property type="entry name" value="WH-like_DNA-bd_sf"/>
</dbReference>
<dbReference type="SUPFAM" id="SSF53850">
    <property type="entry name" value="Periplasmic binding protein-like II"/>
    <property type="match status" value="1"/>
</dbReference>
<dbReference type="Pfam" id="PF03466">
    <property type="entry name" value="LysR_substrate"/>
    <property type="match status" value="1"/>
</dbReference>
<dbReference type="EMBL" id="BMYS01000039">
    <property type="protein sequence ID" value="GGW97488.1"/>
    <property type="molecule type" value="Genomic_DNA"/>
</dbReference>
<dbReference type="RefSeq" id="WP_189386173.1">
    <property type="nucleotide sequence ID" value="NZ_BAABFY010000032.1"/>
</dbReference>
<name>A0A918N231_9BURK</name>
<dbReference type="PANTHER" id="PTHR30126">
    <property type="entry name" value="HTH-TYPE TRANSCRIPTIONAL REGULATOR"/>
    <property type="match status" value="1"/>
</dbReference>
<keyword evidence="7" id="KW-1185">Reference proteome</keyword>
<dbReference type="PANTHER" id="PTHR30126:SF4">
    <property type="entry name" value="LYSR FAMILY TRANSCRIPTIONAL REGULATOR"/>
    <property type="match status" value="1"/>
</dbReference>
<protein>
    <submittedName>
        <fullName evidence="6">Transcriptional regulator</fullName>
    </submittedName>
</protein>
<evidence type="ECO:0000256" key="2">
    <source>
        <dbReference type="ARBA" id="ARBA00023015"/>
    </source>
</evidence>
<dbReference type="InterPro" id="IPR036390">
    <property type="entry name" value="WH_DNA-bd_sf"/>
</dbReference>
<dbReference type="InterPro" id="IPR000847">
    <property type="entry name" value="LysR_HTH_N"/>
</dbReference>
<reference evidence="6" key="1">
    <citation type="journal article" date="2014" name="Int. J. Syst. Evol. Microbiol.">
        <title>Complete genome sequence of Corynebacterium casei LMG S-19264T (=DSM 44701T), isolated from a smear-ripened cheese.</title>
        <authorList>
            <consortium name="US DOE Joint Genome Institute (JGI-PGF)"/>
            <person name="Walter F."/>
            <person name="Albersmeier A."/>
            <person name="Kalinowski J."/>
            <person name="Ruckert C."/>
        </authorList>
    </citation>
    <scope>NUCLEOTIDE SEQUENCE</scope>
    <source>
        <strain evidence="6">KCTC 23732</strain>
    </source>
</reference>
<keyword evidence="3" id="KW-0238">DNA-binding</keyword>
<proteinExistence type="inferred from homology"/>
<evidence type="ECO:0000256" key="3">
    <source>
        <dbReference type="ARBA" id="ARBA00023125"/>
    </source>
</evidence>
<dbReference type="SUPFAM" id="SSF46785">
    <property type="entry name" value="Winged helix' DNA-binding domain"/>
    <property type="match status" value="1"/>
</dbReference>
<keyword evidence="4" id="KW-0804">Transcription</keyword>
<dbReference type="GO" id="GO:0003700">
    <property type="term" value="F:DNA-binding transcription factor activity"/>
    <property type="evidence" value="ECO:0007669"/>
    <property type="project" value="InterPro"/>
</dbReference>
<dbReference type="AlphaFoldDB" id="A0A918N231"/>
<accession>A0A918N231</accession>
<comment type="similarity">
    <text evidence="1">Belongs to the LysR transcriptional regulatory family.</text>
</comment>
<sequence length="318" mass="35630">MFKISLEALNLLDAIDRHGSFAGAAKELFRVPSAVSYTVQKLEENLDVKLFVRNGPKISLTRAGAELLKEGRVLMQAAAELENRVQRVASGWETELRIGVNTMFSSLCLKDDLQAFHQETSQTGIRISEEVLSGTWESLQDGRTDIFIGVTIDNISLSGEYHTHLIGQMPFSFVVSPSHPLAQMNRPLTQADLLAHHAIVVSDSARRLPARTVGVLSGQSSITVPNLLSKFEYQMAGLGFGFLPAPYVEEAVRQRLLVEMEVSIPKPIETLYVAWRNDSPGKALAWWQRRLARPDLFERMVAFTRMQLYKRPQLLQIV</sequence>
<evidence type="ECO:0000256" key="4">
    <source>
        <dbReference type="ARBA" id="ARBA00023163"/>
    </source>
</evidence>
<evidence type="ECO:0000313" key="7">
    <source>
        <dbReference type="Proteomes" id="UP000608345"/>
    </source>
</evidence>
<evidence type="ECO:0000259" key="5">
    <source>
        <dbReference type="PROSITE" id="PS50931"/>
    </source>
</evidence>
<comment type="caution">
    <text evidence="6">The sequence shown here is derived from an EMBL/GenBank/DDBJ whole genome shotgun (WGS) entry which is preliminary data.</text>
</comment>
<gene>
    <name evidence="6" type="ORF">GCM10011450_28500</name>
</gene>
<dbReference type="Gene3D" id="1.10.10.10">
    <property type="entry name" value="Winged helix-like DNA-binding domain superfamily/Winged helix DNA-binding domain"/>
    <property type="match status" value="1"/>
</dbReference>
<keyword evidence="2" id="KW-0805">Transcription regulation</keyword>
<feature type="domain" description="HTH lysR-type" evidence="5">
    <location>
        <begin position="4"/>
        <end position="61"/>
    </location>
</feature>
<dbReference type="Pfam" id="PF00126">
    <property type="entry name" value="HTH_1"/>
    <property type="match status" value="1"/>
</dbReference>
<reference evidence="6" key="2">
    <citation type="submission" date="2020-09" db="EMBL/GenBank/DDBJ databases">
        <authorList>
            <person name="Sun Q."/>
            <person name="Kim S."/>
        </authorList>
    </citation>
    <scope>NUCLEOTIDE SEQUENCE</scope>
    <source>
        <strain evidence="6">KCTC 23732</strain>
    </source>
</reference>
<dbReference type="Gene3D" id="3.40.190.290">
    <property type="match status" value="1"/>
</dbReference>
<evidence type="ECO:0000313" key="6">
    <source>
        <dbReference type="EMBL" id="GGW97488.1"/>
    </source>
</evidence>
<dbReference type="GO" id="GO:0000976">
    <property type="term" value="F:transcription cis-regulatory region binding"/>
    <property type="evidence" value="ECO:0007669"/>
    <property type="project" value="TreeGrafter"/>
</dbReference>
<dbReference type="Proteomes" id="UP000608345">
    <property type="component" value="Unassembled WGS sequence"/>
</dbReference>